<evidence type="ECO:0000256" key="5">
    <source>
        <dbReference type="ARBA" id="ARBA00022692"/>
    </source>
</evidence>
<evidence type="ECO:0000256" key="2">
    <source>
        <dbReference type="ARBA" id="ARBA00011233"/>
    </source>
</evidence>
<feature type="chain" id="PRO_5011120753" evidence="12">
    <location>
        <begin position="20"/>
        <end position="394"/>
    </location>
</feature>
<dbReference type="RefSeq" id="WP_087666743.1">
    <property type="nucleotide sequence ID" value="NZ_FCNW02000005.1"/>
</dbReference>
<evidence type="ECO:0000256" key="9">
    <source>
        <dbReference type="ARBA" id="ARBA00023136"/>
    </source>
</evidence>
<dbReference type="Pfam" id="PF13609">
    <property type="entry name" value="Porin_4"/>
    <property type="match status" value="1"/>
</dbReference>
<evidence type="ECO:0000256" key="11">
    <source>
        <dbReference type="SAM" id="MobiDB-lite"/>
    </source>
</evidence>
<dbReference type="InterPro" id="IPR002299">
    <property type="entry name" value="Porin_Neis"/>
</dbReference>
<dbReference type="OrthoDB" id="8712661at2"/>
<accession>A0A158G9T6</accession>
<dbReference type="PANTHER" id="PTHR34501:SF9">
    <property type="entry name" value="MAJOR OUTER MEMBRANE PROTEIN P.IA"/>
    <property type="match status" value="1"/>
</dbReference>
<comment type="subcellular location">
    <subcellularLocation>
        <location evidence="1">Cell outer membrane</location>
        <topology evidence="1">Multi-pass membrane protein</topology>
    </subcellularLocation>
</comment>
<dbReference type="InterPro" id="IPR050298">
    <property type="entry name" value="Gram-neg_bact_OMP"/>
</dbReference>
<evidence type="ECO:0000256" key="1">
    <source>
        <dbReference type="ARBA" id="ARBA00004571"/>
    </source>
</evidence>
<dbReference type="PANTHER" id="PTHR34501">
    <property type="entry name" value="PROTEIN YDDL-RELATED"/>
    <property type="match status" value="1"/>
</dbReference>
<keyword evidence="9" id="KW-0472">Membrane</keyword>
<keyword evidence="7" id="KW-0406">Ion transport</keyword>
<dbReference type="InterPro" id="IPR033900">
    <property type="entry name" value="Gram_neg_porin_domain"/>
</dbReference>
<feature type="signal peptide" evidence="12">
    <location>
        <begin position="1"/>
        <end position="19"/>
    </location>
</feature>
<gene>
    <name evidence="14" type="ORF">AWB65_01726</name>
</gene>
<dbReference type="CDD" id="cd00342">
    <property type="entry name" value="gram_neg_porins"/>
    <property type="match status" value="1"/>
</dbReference>
<keyword evidence="15" id="KW-1185">Reference proteome</keyword>
<evidence type="ECO:0000256" key="12">
    <source>
        <dbReference type="SAM" id="SignalP"/>
    </source>
</evidence>
<proteinExistence type="predicted"/>
<evidence type="ECO:0000313" key="14">
    <source>
        <dbReference type="EMBL" id="SAL28782.1"/>
    </source>
</evidence>
<dbReference type="GO" id="GO:0015288">
    <property type="term" value="F:porin activity"/>
    <property type="evidence" value="ECO:0007669"/>
    <property type="project" value="UniProtKB-KW"/>
</dbReference>
<dbReference type="GO" id="GO:0006811">
    <property type="term" value="P:monoatomic ion transport"/>
    <property type="evidence" value="ECO:0007669"/>
    <property type="project" value="UniProtKB-KW"/>
</dbReference>
<evidence type="ECO:0000256" key="10">
    <source>
        <dbReference type="ARBA" id="ARBA00023237"/>
    </source>
</evidence>
<dbReference type="GO" id="GO:0009279">
    <property type="term" value="C:cell outer membrane"/>
    <property type="evidence" value="ECO:0007669"/>
    <property type="project" value="UniProtKB-SubCell"/>
</dbReference>
<dbReference type="AlphaFoldDB" id="A0A158G9T6"/>
<dbReference type="SUPFAM" id="SSF56935">
    <property type="entry name" value="Porins"/>
    <property type="match status" value="1"/>
</dbReference>
<comment type="caution">
    <text evidence="14">The sequence shown here is derived from an EMBL/GenBank/DDBJ whole genome shotgun (WGS) entry which is preliminary data.</text>
</comment>
<evidence type="ECO:0000256" key="4">
    <source>
        <dbReference type="ARBA" id="ARBA00022452"/>
    </source>
</evidence>
<dbReference type="Gene3D" id="2.40.160.10">
    <property type="entry name" value="Porin"/>
    <property type="match status" value="1"/>
</dbReference>
<comment type="subunit">
    <text evidence="2">Homotrimer.</text>
</comment>
<feature type="region of interest" description="Disordered" evidence="11">
    <location>
        <begin position="172"/>
        <end position="195"/>
    </location>
</feature>
<organism evidence="14 15">
    <name type="scientific">Caballeronia humi</name>
    <dbReference type="NCBI Taxonomy" id="326474"/>
    <lineage>
        <taxon>Bacteria</taxon>
        <taxon>Pseudomonadati</taxon>
        <taxon>Pseudomonadota</taxon>
        <taxon>Betaproteobacteria</taxon>
        <taxon>Burkholderiales</taxon>
        <taxon>Burkholderiaceae</taxon>
        <taxon>Caballeronia</taxon>
    </lineage>
</organism>
<evidence type="ECO:0000313" key="15">
    <source>
        <dbReference type="Proteomes" id="UP000054977"/>
    </source>
</evidence>
<evidence type="ECO:0000259" key="13">
    <source>
        <dbReference type="Pfam" id="PF13609"/>
    </source>
</evidence>
<dbReference type="STRING" id="326474.AWB65_01726"/>
<evidence type="ECO:0000256" key="8">
    <source>
        <dbReference type="ARBA" id="ARBA00023114"/>
    </source>
</evidence>
<keyword evidence="4" id="KW-1134">Transmembrane beta strand</keyword>
<sequence>MKKVLCGLLAVTAAASAHAQSSVTLYGIVDNGLVYETGLPNGHVFGAQSGGWAQSRFGLKGAEDLGGGTQAIFQLESRLNTQNGTVANGSFFEGQATVGIRNDTWGQIKFGNMGSAEISQYSGDVDPQQTKKYSIGTLVRGRIFSQAANGAEYLSPTIGGFTLQGQYDLTNSPTWNSGNPGSAPGQLGTTSGLGSSQGRADGIKLSYANRGLFWQATYDEVRDGNGQFSNVYLASRSILTGLTYAFGPVTAYVGYQHLSAPDASTGGYFGTGAASAPPGGTTLPTSVNHEWVGAIWQTTPALAITGAVYHANANNGNGNATLFTLGGTYSLSKRTLLYTELGYVRNSSTSNLGLNGGLYGANTNDDPVNGSASSSNPNYGKSQFGVIAGLATSF</sequence>
<feature type="domain" description="Porin" evidence="13">
    <location>
        <begin position="10"/>
        <end position="347"/>
    </location>
</feature>
<reference evidence="14" key="1">
    <citation type="submission" date="2016-01" db="EMBL/GenBank/DDBJ databases">
        <authorList>
            <person name="Peeters C."/>
        </authorList>
    </citation>
    <scope>NUCLEOTIDE SEQUENCE [LARGE SCALE GENOMIC DNA]</scope>
    <source>
        <strain evidence="14">LMG 22934</strain>
    </source>
</reference>
<evidence type="ECO:0000256" key="7">
    <source>
        <dbReference type="ARBA" id="ARBA00023065"/>
    </source>
</evidence>
<evidence type="ECO:0000256" key="6">
    <source>
        <dbReference type="ARBA" id="ARBA00022729"/>
    </source>
</evidence>
<evidence type="ECO:0000256" key="3">
    <source>
        <dbReference type="ARBA" id="ARBA00022448"/>
    </source>
</evidence>
<feature type="compositionally biased region" description="Low complexity" evidence="11">
    <location>
        <begin position="185"/>
        <end position="195"/>
    </location>
</feature>
<dbReference type="Proteomes" id="UP000054977">
    <property type="component" value="Unassembled WGS sequence"/>
</dbReference>
<dbReference type="PRINTS" id="PR00184">
    <property type="entry name" value="NEISSPPORIN"/>
</dbReference>
<protein>
    <submittedName>
        <fullName evidence="14">Porin protein</fullName>
    </submittedName>
</protein>
<keyword evidence="8" id="KW-0626">Porin</keyword>
<dbReference type="InterPro" id="IPR023614">
    <property type="entry name" value="Porin_dom_sf"/>
</dbReference>
<keyword evidence="3" id="KW-0813">Transport</keyword>
<keyword evidence="6 12" id="KW-0732">Signal</keyword>
<dbReference type="GO" id="GO:0046930">
    <property type="term" value="C:pore complex"/>
    <property type="evidence" value="ECO:0007669"/>
    <property type="project" value="UniProtKB-KW"/>
</dbReference>
<keyword evidence="10" id="KW-0998">Cell outer membrane</keyword>
<name>A0A158G9T6_9BURK</name>
<keyword evidence="5" id="KW-0812">Transmembrane</keyword>
<dbReference type="EMBL" id="FCNW02000005">
    <property type="protein sequence ID" value="SAL28782.1"/>
    <property type="molecule type" value="Genomic_DNA"/>
</dbReference>